<keyword evidence="1" id="KW-1133">Transmembrane helix</keyword>
<keyword evidence="1" id="KW-0472">Membrane</keyword>
<evidence type="ECO:0000256" key="1">
    <source>
        <dbReference type="SAM" id="Phobius"/>
    </source>
</evidence>
<protein>
    <recommendedName>
        <fullName evidence="2">Thoeris protein ThsA Macro domain-containing protein</fullName>
    </recommendedName>
</protein>
<sequence>MRKRIRAFFSTHAWKYSFVMKRFLVHWIAMFSVIWTFIEFAGFFFERDGSPVKPPVWAALLIGIALALWMSRPRLTRTVKLQDKDITLQITVHDVFRVGGGAVIVPSNVLFKHDHLDEGAVQAQLRNQFYENPAAFERVLEDALKHEPSEMITLQGNQVRKYPIGTAARLELNSAKVKGAYIVATAELNEYGRAIPNREQFRTALNSLWDYIGKRGRKEHLIIPVIGSGRNRLNVNRYELIHDIVNTFMLAVECCKFSEKLTIVIHPDAFMRNRYDLEEMEEYLRYVSKFEV</sequence>
<name>A0A3M8CT50_9BACL</name>
<dbReference type="Pfam" id="PF20016">
    <property type="entry name" value="ThsA_Macro"/>
    <property type="match status" value="1"/>
</dbReference>
<keyword evidence="1" id="KW-0812">Transmembrane</keyword>
<evidence type="ECO:0000313" key="4">
    <source>
        <dbReference type="Proteomes" id="UP000281915"/>
    </source>
</evidence>
<dbReference type="Proteomes" id="UP000281915">
    <property type="component" value="Unassembled WGS sequence"/>
</dbReference>
<gene>
    <name evidence="3" type="ORF">EDM58_10645</name>
</gene>
<feature type="transmembrane region" description="Helical" evidence="1">
    <location>
        <begin position="56"/>
        <end position="72"/>
    </location>
</feature>
<accession>A0A3M8CT50</accession>
<reference evidence="3 4" key="1">
    <citation type="submission" date="2018-10" db="EMBL/GenBank/DDBJ databases">
        <title>Phylogenomics of Brevibacillus.</title>
        <authorList>
            <person name="Dunlap C."/>
        </authorList>
    </citation>
    <scope>NUCLEOTIDE SEQUENCE [LARGE SCALE GENOMIC DNA]</scope>
    <source>
        <strain evidence="3 4">JCM 15085</strain>
    </source>
</reference>
<dbReference type="AlphaFoldDB" id="A0A3M8CT50"/>
<evidence type="ECO:0000259" key="2">
    <source>
        <dbReference type="Pfam" id="PF20016"/>
    </source>
</evidence>
<evidence type="ECO:0000313" key="3">
    <source>
        <dbReference type="EMBL" id="RNB78561.1"/>
    </source>
</evidence>
<feature type="transmembrane region" description="Helical" evidence="1">
    <location>
        <begin position="24"/>
        <end position="44"/>
    </location>
</feature>
<comment type="caution">
    <text evidence="3">The sequence shown here is derived from an EMBL/GenBank/DDBJ whole genome shotgun (WGS) entry which is preliminary data.</text>
</comment>
<feature type="domain" description="Thoeris protein ThsA Macro" evidence="2">
    <location>
        <begin position="89"/>
        <end position="266"/>
    </location>
</feature>
<proteinExistence type="predicted"/>
<dbReference type="InterPro" id="IPR045535">
    <property type="entry name" value="ThsA_Macro"/>
</dbReference>
<dbReference type="EMBL" id="RHHT01000023">
    <property type="protein sequence ID" value="RNB78561.1"/>
    <property type="molecule type" value="Genomic_DNA"/>
</dbReference>
<organism evidence="3 4">
    <name type="scientific">Brevibacillus panacihumi</name>
    <dbReference type="NCBI Taxonomy" id="497735"/>
    <lineage>
        <taxon>Bacteria</taxon>
        <taxon>Bacillati</taxon>
        <taxon>Bacillota</taxon>
        <taxon>Bacilli</taxon>
        <taxon>Bacillales</taxon>
        <taxon>Paenibacillaceae</taxon>
        <taxon>Brevibacillus</taxon>
    </lineage>
</organism>